<sequence>MGYLEDGTSQSNVLWHLE</sequence>
<proteinExistence type="predicted"/>
<comment type="caution">
    <text evidence="1">The sequence shown here is derived from an EMBL/GenBank/DDBJ whole genome shotgun (WGS) entry which is preliminary data.</text>
</comment>
<reference evidence="1 2" key="1">
    <citation type="journal article" date="2019" name="Genome Biol. Evol.">
        <title>Insights into the evolution of the New World diploid cottons (Gossypium, subgenus Houzingenia) based on genome sequencing.</title>
        <authorList>
            <person name="Grover C.E."/>
            <person name="Arick M.A. 2nd"/>
            <person name="Thrash A."/>
            <person name="Conover J.L."/>
            <person name="Sanders W.S."/>
            <person name="Peterson D.G."/>
            <person name="Frelichowski J.E."/>
            <person name="Scheffler J.A."/>
            <person name="Scheffler B.E."/>
            <person name="Wendel J.F."/>
        </authorList>
    </citation>
    <scope>NUCLEOTIDE SEQUENCE [LARGE SCALE GENOMIC DNA]</scope>
    <source>
        <strain evidence="1">5</strain>
        <tissue evidence="1">Leaf</tissue>
    </source>
</reference>
<dbReference type="EMBL" id="JABEZY010264785">
    <property type="protein sequence ID" value="MBA0754842.1"/>
    <property type="molecule type" value="Genomic_DNA"/>
</dbReference>
<name>A0A7J9D292_GOSGO</name>
<dbReference type="OrthoDB" id="994021at2759"/>
<accession>A0A7J9D292</accession>
<gene>
    <name evidence="1" type="ORF">Gogos_020089</name>
</gene>
<dbReference type="AlphaFoldDB" id="A0A7J9D292"/>
<protein>
    <submittedName>
        <fullName evidence="1">Uncharacterized protein</fullName>
    </submittedName>
</protein>
<dbReference type="Proteomes" id="UP000593579">
    <property type="component" value="Unassembled WGS sequence"/>
</dbReference>
<organism evidence="1 2">
    <name type="scientific">Gossypium gossypioides</name>
    <name type="common">Mexican cotton</name>
    <name type="synonym">Selera gossypioides</name>
    <dbReference type="NCBI Taxonomy" id="34282"/>
    <lineage>
        <taxon>Eukaryota</taxon>
        <taxon>Viridiplantae</taxon>
        <taxon>Streptophyta</taxon>
        <taxon>Embryophyta</taxon>
        <taxon>Tracheophyta</taxon>
        <taxon>Spermatophyta</taxon>
        <taxon>Magnoliopsida</taxon>
        <taxon>eudicotyledons</taxon>
        <taxon>Gunneridae</taxon>
        <taxon>Pentapetalae</taxon>
        <taxon>rosids</taxon>
        <taxon>malvids</taxon>
        <taxon>Malvales</taxon>
        <taxon>Malvaceae</taxon>
        <taxon>Malvoideae</taxon>
        <taxon>Gossypium</taxon>
    </lineage>
</organism>
<evidence type="ECO:0000313" key="2">
    <source>
        <dbReference type="Proteomes" id="UP000593579"/>
    </source>
</evidence>
<keyword evidence="2" id="KW-1185">Reference proteome</keyword>
<feature type="non-terminal residue" evidence="1">
    <location>
        <position position="18"/>
    </location>
</feature>
<evidence type="ECO:0000313" key="1">
    <source>
        <dbReference type="EMBL" id="MBA0754842.1"/>
    </source>
</evidence>